<evidence type="ECO:0008006" key="4">
    <source>
        <dbReference type="Google" id="ProtNLM"/>
    </source>
</evidence>
<evidence type="ECO:0000313" key="3">
    <source>
        <dbReference type="Proteomes" id="UP000185003"/>
    </source>
</evidence>
<dbReference type="Proteomes" id="UP000185003">
    <property type="component" value="Unassembled WGS sequence"/>
</dbReference>
<dbReference type="EMBL" id="FSRA01000002">
    <property type="protein sequence ID" value="SIO52873.1"/>
    <property type="molecule type" value="Genomic_DNA"/>
</dbReference>
<feature type="transmembrane region" description="Helical" evidence="1">
    <location>
        <begin position="85"/>
        <end position="103"/>
    </location>
</feature>
<reference evidence="2 3" key="1">
    <citation type="submission" date="2016-11" db="EMBL/GenBank/DDBJ databases">
        <authorList>
            <person name="Jaros S."/>
            <person name="Januszkiewicz K."/>
            <person name="Wedrychowicz H."/>
        </authorList>
    </citation>
    <scope>NUCLEOTIDE SEQUENCE [LARGE SCALE GENOMIC DNA]</scope>
    <source>
        <strain evidence="2 3">DSM 24787</strain>
    </source>
</reference>
<proteinExistence type="predicted"/>
<feature type="transmembrane region" description="Helical" evidence="1">
    <location>
        <begin position="46"/>
        <end position="65"/>
    </location>
</feature>
<feature type="transmembrane region" description="Helical" evidence="1">
    <location>
        <begin position="123"/>
        <end position="142"/>
    </location>
</feature>
<evidence type="ECO:0000256" key="1">
    <source>
        <dbReference type="SAM" id="Phobius"/>
    </source>
</evidence>
<protein>
    <recommendedName>
        <fullName evidence="4">Cytochrome b561</fullName>
    </recommendedName>
</protein>
<keyword evidence="1" id="KW-0472">Membrane</keyword>
<feature type="transmembrane region" description="Helical" evidence="1">
    <location>
        <begin position="6"/>
        <end position="25"/>
    </location>
</feature>
<keyword evidence="1" id="KW-1133">Transmembrane helix</keyword>
<dbReference type="OrthoDB" id="329514at2"/>
<evidence type="ECO:0000313" key="2">
    <source>
        <dbReference type="EMBL" id="SIO52873.1"/>
    </source>
</evidence>
<accession>A0A1N6K8U5</accession>
<organism evidence="2 3">
    <name type="scientific">Chitinophaga niabensis</name>
    <dbReference type="NCBI Taxonomy" id="536979"/>
    <lineage>
        <taxon>Bacteria</taxon>
        <taxon>Pseudomonadati</taxon>
        <taxon>Bacteroidota</taxon>
        <taxon>Chitinophagia</taxon>
        <taxon>Chitinophagales</taxon>
        <taxon>Chitinophagaceae</taxon>
        <taxon>Chitinophaga</taxon>
    </lineage>
</organism>
<dbReference type="STRING" id="536979.SAMN04488055_5311"/>
<sequence length="154" mass="16674">MQDTLLGIHSVVRWLILLFGVWAVIRALMGVSGKSAYTAADTKAGLFFMIFLDIQFLLGIILFIVSPLIKAALGDMGAAMKNAGLRFFTVEHTLMALVALALVHIGRSKIKKSASDAKKHKTALIFFGLALILILALIPWPGREAIGRALVPSF</sequence>
<name>A0A1N6K8U5_9BACT</name>
<keyword evidence="1" id="KW-0812">Transmembrane</keyword>
<dbReference type="RefSeq" id="WP_074242553.1">
    <property type="nucleotide sequence ID" value="NZ_FSRA01000002.1"/>
</dbReference>
<dbReference type="AlphaFoldDB" id="A0A1N6K8U5"/>
<gene>
    <name evidence="2" type="ORF">SAMN04488055_5311</name>
</gene>
<keyword evidence="3" id="KW-1185">Reference proteome</keyword>